<organism evidence="1 2">
    <name type="scientific">Rhododendron molle</name>
    <name type="common">Chinese azalea</name>
    <name type="synonym">Azalea mollis</name>
    <dbReference type="NCBI Taxonomy" id="49168"/>
    <lineage>
        <taxon>Eukaryota</taxon>
        <taxon>Viridiplantae</taxon>
        <taxon>Streptophyta</taxon>
        <taxon>Embryophyta</taxon>
        <taxon>Tracheophyta</taxon>
        <taxon>Spermatophyta</taxon>
        <taxon>Magnoliopsida</taxon>
        <taxon>eudicotyledons</taxon>
        <taxon>Gunneridae</taxon>
        <taxon>Pentapetalae</taxon>
        <taxon>asterids</taxon>
        <taxon>Ericales</taxon>
        <taxon>Ericaceae</taxon>
        <taxon>Ericoideae</taxon>
        <taxon>Rhodoreae</taxon>
        <taxon>Rhododendron</taxon>
    </lineage>
</organism>
<evidence type="ECO:0000313" key="1">
    <source>
        <dbReference type="EMBL" id="KAI8569630.1"/>
    </source>
</evidence>
<dbReference type="EMBL" id="CM046389">
    <property type="protein sequence ID" value="KAI8569630.1"/>
    <property type="molecule type" value="Genomic_DNA"/>
</dbReference>
<accession>A0ACC0PVA3</accession>
<protein>
    <submittedName>
        <fullName evidence="1">Uncharacterized protein</fullName>
    </submittedName>
</protein>
<name>A0ACC0PVA3_RHOML</name>
<gene>
    <name evidence="1" type="ORF">RHMOL_Rhmol02G0292800</name>
</gene>
<reference evidence="1" key="1">
    <citation type="submission" date="2022-02" db="EMBL/GenBank/DDBJ databases">
        <title>Plant Genome Project.</title>
        <authorList>
            <person name="Zhang R.-G."/>
        </authorList>
    </citation>
    <scope>NUCLEOTIDE SEQUENCE</scope>
    <source>
        <strain evidence="1">AT1</strain>
    </source>
</reference>
<evidence type="ECO:0000313" key="2">
    <source>
        <dbReference type="Proteomes" id="UP001062846"/>
    </source>
</evidence>
<dbReference type="Proteomes" id="UP001062846">
    <property type="component" value="Chromosome 2"/>
</dbReference>
<sequence length="89" mass="10254">MLYRSSGWWLVNIVARCQILGLFNAASFDDTYMFLLVMRRSFCVSVSYQFRLTVLSFPDYCEKHAKPEDAGAAPEETSSYEGLTEDEYD</sequence>
<proteinExistence type="predicted"/>
<comment type="caution">
    <text evidence="1">The sequence shown here is derived from an EMBL/GenBank/DDBJ whole genome shotgun (WGS) entry which is preliminary data.</text>
</comment>
<keyword evidence="2" id="KW-1185">Reference proteome</keyword>